<evidence type="ECO:0000313" key="3">
    <source>
        <dbReference type="EMBL" id="MBL7631725.1"/>
    </source>
</evidence>
<reference evidence="3" key="1">
    <citation type="submission" date="2020-12" db="EMBL/GenBank/DDBJ databases">
        <title>Genomic characterization of non-nitrogen-fixing Frankia strains.</title>
        <authorList>
            <person name="Carlos-Shanley C."/>
            <person name="Guerra T."/>
            <person name="Hahn D."/>
        </authorList>
    </citation>
    <scope>NUCLEOTIDE SEQUENCE</scope>
    <source>
        <strain evidence="3">CN6</strain>
    </source>
</reference>
<dbReference type="AlphaFoldDB" id="A0A937UTY6"/>
<gene>
    <name evidence="3" type="ORF">I7412_32115</name>
</gene>
<dbReference type="Gene3D" id="3.40.50.1110">
    <property type="entry name" value="SGNH hydrolase"/>
    <property type="match status" value="1"/>
</dbReference>
<evidence type="ECO:0000259" key="2">
    <source>
        <dbReference type="Pfam" id="PF21211"/>
    </source>
</evidence>
<dbReference type="InterPro" id="IPR049369">
    <property type="entry name" value="BF1531-like_N"/>
</dbReference>
<dbReference type="EMBL" id="JAEACQ010000282">
    <property type="protein sequence ID" value="MBL7631725.1"/>
    <property type="molecule type" value="Genomic_DNA"/>
</dbReference>
<dbReference type="InterPro" id="IPR036412">
    <property type="entry name" value="HAD-like_sf"/>
</dbReference>
<dbReference type="InterPro" id="IPR010037">
    <property type="entry name" value="FkbH_domain"/>
</dbReference>
<dbReference type="Proteomes" id="UP000604475">
    <property type="component" value="Unassembled WGS sequence"/>
</dbReference>
<feature type="domain" description="BF1531-like N-terminal" evidence="2">
    <location>
        <begin position="83"/>
        <end position="278"/>
    </location>
</feature>
<dbReference type="InterPro" id="IPR036514">
    <property type="entry name" value="SGNH_hydro_sf"/>
</dbReference>
<feature type="region of interest" description="Disordered" evidence="1">
    <location>
        <begin position="1"/>
        <end position="20"/>
    </location>
</feature>
<dbReference type="Pfam" id="PF21211">
    <property type="entry name" value="FkbH_N"/>
    <property type="match status" value="1"/>
</dbReference>
<keyword evidence="3" id="KW-0378">Hydrolase</keyword>
<protein>
    <submittedName>
        <fullName evidence="3">HAD family hydrolase</fullName>
    </submittedName>
</protein>
<dbReference type="Gene3D" id="3.40.50.1000">
    <property type="entry name" value="HAD superfamily/HAD-like"/>
    <property type="match status" value="1"/>
</dbReference>
<dbReference type="NCBIfam" id="TIGR01686">
    <property type="entry name" value="FkbH"/>
    <property type="match status" value="1"/>
</dbReference>
<name>A0A937UTY6_9ACTN</name>
<accession>A0A937UTY6</accession>
<dbReference type="InterPro" id="IPR010033">
    <property type="entry name" value="HAD_SF_ppase_IIIC"/>
</dbReference>
<keyword evidence="4" id="KW-1185">Reference proteome</keyword>
<dbReference type="InterPro" id="IPR023214">
    <property type="entry name" value="HAD_sf"/>
</dbReference>
<dbReference type="RefSeq" id="WP_203004303.1">
    <property type="nucleotide sequence ID" value="NZ_JADWYU010000125.1"/>
</dbReference>
<organism evidence="3 4">
    <name type="scientific">Frankia nepalensis</name>
    <dbReference type="NCBI Taxonomy" id="1836974"/>
    <lineage>
        <taxon>Bacteria</taxon>
        <taxon>Bacillati</taxon>
        <taxon>Actinomycetota</taxon>
        <taxon>Actinomycetes</taxon>
        <taxon>Frankiales</taxon>
        <taxon>Frankiaceae</taxon>
        <taxon>Frankia</taxon>
    </lineage>
</organism>
<comment type="caution">
    <text evidence="3">The sequence shown here is derived from an EMBL/GenBank/DDBJ whole genome shotgun (WGS) entry which is preliminary data.</text>
</comment>
<dbReference type="SUPFAM" id="SSF56784">
    <property type="entry name" value="HAD-like"/>
    <property type="match status" value="1"/>
</dbReference>
<evidence type="ECO:0000313" key="4">
    <source>
        <dbReference type="Proteomes" id="UP000604475"/>
    </source>
</evidence>
<sequence length="656" mass="68807">MTRDARPTAAGPVPAQTAGPAVTPARLCLDRARAAVRAGDDAGAVRWALAATDAGDDLACWSAAAAVVARGLAALPPLARSARVAVLGSYTTSQLAALLPVAGARAGVAVEVYECGYGQYRQEILDPASGLYRFAPDVVVLAVHAGEAQLPAMSEHPDADVAAEVARWTSLWDLLADRAGTARIVQHTFAVPPDLALGHLAASVPGCRAAMLAAVNAALGRAAGGRAAAGRVALVDCDRLAAEVGKRTWFDPRYWHRAKQAVSLSCVPLLARHTAAVIGAQLGASRKCLVLDLDNTLWGGVLGEEGLGGIALGDGPAGEAFTAFQEHILELKAKGIILAVCSKNNDADAREVFERHPAMRIRLDDIAMFSASWDDKPTQIRRIASTLGIGLDSLVFVDDNPAEREVVRQLAGAVDVIDLPADPHGYVRALASYPFFETPALTAEDAARAGQYRARAQAAELAAAASSLADFHRSLAMVATVVGLDEVTLPRVAQLVGKTNQFNLTGRRRGQAELAALAADPRTAVLCVRLADRFSDHGLVAVVIAREDGDVLDIDTWLMSCRVIGRTLEDEMAGLLVAEARRRGCRHLRGHYRPTAKNGLVADLYARLGFTPTDAAEPRAGASGGQPDGAAAEPDGTTWLLDVEAAGDTPGFIHLC</sequence>
<evidence type="ECO:0000256" key="1">
    <source>
        <dbReference type="SAM" id="MobiDB-lite"/>
    </source>
</evidence>
<feature type="region of interest" description="Disordered" evidence="1">
    <location>
        <begin position="616"/>
        <end position="635"/>
    </location>
</feature>
<dbReference type="GO" id="GO:0016787">
    <property type="term" value="F:hydrolase activity"/>
    <property type="evidence" value="ECO:0007669"/>
    <property type="project" value="UniProtKB-KW"/>
</dbReference>
<proteinExistence type="predicted"/>
<dbReference type="NCBIfam" id="TIGR01681">
    <property type="entry name" value="HAD-SF-IIIC"/>
    <property type="match status" value="1"/>
</dbReference>